<dbReference type="SUPFAM" id="SSF56801">
    <property type="entry name" value="Acetyl-CoA synthetase-like"/>
    <property type="match status" value="1"/>
</dbReference>
<dbReference type="GO" id="GO:0016787">
    <property type="term" value="F:hydrolase activity"/>
    <property type="evidence" value="ECO:0007669"/>
    <property type="project" value="UniProtKB-KW"/>
</dbReference>
<dbReference type="Pfam" id="PF12697">
    <property type="entry name" value="Abhydrolase_6"/>
    <property type="match status" value="1"/>
</dbReference>
<gene>
    <name evidence="5" type="ordered locus">BMS_1649</name>
</gene>
<dbReference type="eggNOG" id="COG2267">
    <property type="taxonomic scope" value="Bacteria"/>
</dbReference>
<dbReference type="Gene3D" id="3.40.50.1820">
    <property type="entry name" value="alpha/beta hydrolase"/>
    <property type="match status" value="1"/>
</dbReference>
<dbReference type="InterPro" id="IPR000073">
    <property type="entry name" value="AB_hydrolase_1"/>
</dbReference>
<dbReference type="Pfam" id="PF00501">
    <property type="entry name" value="AMP-binding"/>
    <property type="match status" value="1"/>
</dbReference>
<proteinExistence type="inferred from homology"/>
<dbReference type="eggNOG" id="COG0318">
    <property type="taxonomic scope" value="Bacteria"/>
</dbReference>
<dbReference type="Gene3D" id="3.40.50.12780">
    <property type="entry name" value="N-terminal domain of ligase-like"/>
    <property type="match status" value="1"/>
</dbReference>
<dbReference type="RefSeq" id="WP_014244272.1">
    <property type="nucleotide sequence ID" value="NC_016620.1"/>
</dbReference>
<dbReference type="SUPFAM" id="SSF53474">
    <property type="entry name" value="alpha/beta-Hydrolases"/>
    <property type="match status" value="1"/>
</dbReference>
<evidence type="ECO:0000259" key="4">
    <source>
        <dbReference type="Pfam" id="PF12697"/>
    </source>
</evidence>
<evidence type="ECO:0000256" key="1">
    <source>
        <dbReference type="ARBA" id="ARBA00006432"/>
    </source>
</evidence>
<dbReference type="AlphaFoldDB" id="E1X1A0"/>
<evidence type="ECO:0000259" key="3">
    <source>
        <dbReference type="Pfam" id="PF00501"/>
    </source>
</evidence>
<dbReference type="Gene3D" id="3.30.300.30">
    <property type="match status" value="1"/>
</dbReference>
<evidence type="ECO:0000313" key="5">
    <source>
        <dbReference type="EMBL" id="CBW26491.1"/>
    </source>
</evidence>
<sequence>MNIIGPIKFLEELFSKENDFLLSSFEDETLTYKEFFQLAKDKAQNINESFEETCKETKNSLVSLTPNNTREDLINILAYWLAGRVLIFHAPETSAEFIKEYEALISKDLKTNELLKDKTIACYILTSGSTARPKPIPLSFENLFSASKKFCKHFNVNDQCYLPITLPLYHVGGLMIFIRSITEGAKLSLHNPGKISPEDFPQCPSFMSVVPLQLERILDNKEQHEFYRECTFIIGGAKTSHETLSKIEQYKFKASSTYGMSETCAMVMATKVTSKASVLRSIGMPLENVDISLDSRSALIIKSDSTSPIFRDGVIVTNDMAYTQEDLFYIKGRIDDVFISGGENINPLEVESTLIESGISDAFVIPVEDEKLGMMSTLFYTGKQDQAEIKQLASSNLPPFKRPRYYFKVPDYAFTGIKLKKSILKEVAPLLVSIERARELFPLTFSGDPRRPWIILLHGFMGEKEDWNKIQELLRVKFFTIALDLPGHGENRNLTSLSLEKLQMDFAELAQLLAKPFHLLGYSQGGRLALGLVMRGLEVESLILESASAGIVDEDEREKRYQSDLKLFSRISNQSDLREFLIYWYENPLFGKIKEHQDFEHFINKRSQYDWKLWSEALKSFSVGIQPDYRPFLQRRKDLNALTICGERDHKYLAASMELKTRYGLNFEKISDCSHNTHFERPEEFANTICKFLES</sequence>
<keyword evidence="5" id="KW-0378">Hydrolase</keyword>
<dbReference type="EMBL" id="FQ312005">
    <property type="protein sequence ID" value="CBW26491.1"/>
    <property type="molecule type" value="Genomic_DNA"/>
</dbReference>
<keyword evidence="2" id="KW-0436">Ligase</keyword>
<dbReference type="InterPro" id="IPR000873">
    <property type="entry name" value="AMP-dep_synth/lig_dom"/>
</dbReference>
<reference evidence="6" key="1">
    <citation type="journal article" date="2013" name="ISME J.">
        <title>A small predatory core genome in the divergent marine Bacteriovorax marinus SJ and the terrestrial Bdellovibrio bacteriovorus.</title>
        <authorList>
            <person name="Crossman L.C."/>
            <person name="Chen H."/>
            <person name="Cerdeno-Tarraga A.M."/>
            <person name="Brooks K."/>
            <person name="Quail M.A."/>
            <person name="Pineiro S.A."/>
            <person name="Hobley L."/>
            <person name="Sockett R.E."/>
            <person name="Bentley S.D."/>
            <person name="Parkhill J."/>
            <person name="Williams H.N."/>
            <person name="Stine O.C."/>
        </authorList>
    </citation>
    <scope>NUCLEOTIDE SEQUENCE [LARGE SCALE GENOMIC DNA]</scope>
    <source>
        <strain evidence="6">ATCC BAA-682 / DSM 15412 / SJ</strain>
    </source>
</reference>
<dbReference type="OrthoDB" id="5291438at2"/>
<dbReference type="Proteomes" id="UP000008963">
    <property type="component" value="Chromosome"/>
</dbReference>
<keyword evidence="6" id="KW-1185">Reference proteome</keyword>
<name>E1X1A0_HALMS</name>
<dbReference type="HOGENOM" id="CLU_396271_0_0_7"/>
<organism evidence="5 6">
    <name type="scientific">Halobacteriovorax marinus (strain ATCC BAA-682 / DSM 15412 / SJ)</name>
    <name type="common">Bacteriovorax marinus</name>
    <dbReference type="NCBI Taxonomy" id="862908"/>
    <lineage>
        <taxon>Bacteria</taxon>
        <taxon>Pseudomonadati</taxon>
        <taxon>Bdellovibrionota</taxon>
        <taxon>Bacteriovoracia</taxon>
        <taxon>Bacteriovoracales</taxon>
        <taxon>Halobacteriovoraceae</taxon>
        <taxon>Halobacteriovorax</taxon>
    </lineage>
</organism>
<dbReference type="PANTHER" id="PTHR43201">
    <property type="entry name" value="ACYL-COA SYNTHETASE"/>
    <property type="match status" value="1"/>
</dbReference>
<dbReference type="InterPro" id="IPR042099">
    <property type="entry name" value="ANL_N_sf"/>
</dbReference>
<dbReference type="PANTHER" id="PTHR43201:SF5">
    <property type="entry name" value="MEDIUM-CHAIN ACYL-COA LIGASE ACSF2, MITOCHONDRIAL"/>
    <property type="match status" value="1"/>
</dbReference>
<comment type="similarity">
    <text evidence="1">Belongs to the ATP-dependent AMP-binding enzyme family.</text>
</comment>
<dbReference type="KEGG" id="bmx:BMS_1649"/>
<dbReference type="GO" id="GO:0006631">
    <property type="term" value="P:fatty acid metabolic process"/>
    <property type="evidence" value="ECO:0007669"/>
    <property type="project" value="TreeGrafter"/>
</dbReference>
<dbReference type="STRING" id="862908.BMS_1649"/>
<feature type="domain" description="AB hydrolase-1" evidence="4">
    <location>
        <begin position="454"/>
        <end position="687"/>
    </location>
</feature>
<feature type="domain" description="AMP-dependent synthetase/ligase" evidence="3">
    <location>
        <begin position="108"/>
        <end position="292"/>
    </location>
</feature>
<dbReference type="InterPro" id="IPR029058">
    <property type="entry name" value="AB_hydrolase_fold"/>
</dbReference>
<evidence type="ECO:0000256" key="2">
    <source>
        <dbReference type="ARBA" id="ARBA00022598"/>
    </source>
</evidence>
<dbReference type="InterPro" id="IPR045851">
    <property type="entry name" value="AMP-bd_C_sf"/>
</dbReference>
<evidence type="ECO:0000313" key="6">
    <source>
        <dbReference type="Proteomes" id="UP000008963"/>
    </source>
</evidence>
<dbReference type="PATRIC" id="fig|862908.3.peg.1570"/>
<protein>
    <submittedName>
        <fullName evidence="5">AMP-binding hydrolase enzyme</fullName>
    </submittedName>
</protein>
<accession>E1X1A0</accession>
<dbReference type="GO" id="GO:0031956">
    <property type="term" value="F:medium-chain fatty acid-CoA ligase activity"/>
    <property type="evidence" value="ECO:0007669"/>
    <property type="project" value="TreeGrafter"/>
</dbReference>